<comment type="caution">
    <text evidence="2">The sequence shown here is derived from an EMBL/GenBank/DDBJ whole genome shotgun (WGS) entry which is preliminary data.</text>
</comment>
<keyword evidence="1" id="KW-0812">Transmembrane</keyword>
<keyword evidence="1" id="KW-0472">Membrane</keyword>
<feature type="transmembrane region" description="Helical" evidence="1">
    <location>
        <begin position="77"/>
        <end position="98"/>
    </location>
</feature>
<gene>
    <name evidence="2" type="ORF">AWC14_00255</name>
</gene>
<feature type="transmembrane region" description="Helical" evidence="1">
    <location>
        <begin position="105"/>
        <end position="123"/>
    </location>
</feature>
<keyword evidence="3" id="KW-1185">Reference proteome</keyword>
<sequence length="129" mass="13663">MTDYLNPHRGRVDDPNPRRHGTHWAWFVGVLAGLALVGLGVAVVLMLPLAMATDNCHDGSTDRVCTLSAAGQNLLVMIPWMCLGAGLAAAIVGAAVCARFRRTPLIGIPIGMAAYLAMIPVGYEIAFHV</sequence>
<organism evidence="2 3">
    <name type="scientific">Mycobacterium kyorinense</name>
    <dbReference type="NCBI Taxonomy" id="487514"/>
    <lineage>
        <taxon>Bacteria</taxon>
        <taxon>Bacillati</taxon>
        <taxon>Actinomycetota</taxon>
        <taxon>Actinomycetes</taxon>
        <taxon>Mycobacteriales</taxon>
        <taxon>Mycobacteriaceae</taxon>
        <taxon>Mycobacterium</taxon>
    </lineage>
</organism>
<protein>
    <submittedName>
        <fullName evidence="2">Uncharacterized protein</fullName>
    </submittedName>
</protein>
<feature type="transmembrane region" description="Helical" evidence="1">
    <location>
        <begin position="24"/>
        <end position="47"/>
    </location>
</feature>
<dbReference type="AlphaFoldDB" id="A0A1X1XXY0"/>
<reference evidence="2 3" key="1">
    <citation type="submission" date="2016-01" db="EMBL/GenBank/DDBJ databases">
        <title>The new phylogeny of the genus Mycobacterium.</title>
        <authorList>
            <person name="Tarcisio F."/>
            <person name="Conor M."/>
            <person name="Antonella G."/>
            <person name="Elisabetta G."/>
            <person name="Giulia F.S."/>
            <person name="Sara T."/>
            <person name="Anna F."/>
            <person name="Clotilde B."/>
            <person name="Roberto B."/>
            <person name="Veronica D.S."/>
            <person name="Fabio R."/>
            <person name="Monica P."/>
            <person name="Olivier J."/>
            <person name="Enrico T."/>
            <person name="Nicola S."/>
        </authorList>
    </citation>
    <scope>NUCLEOTIDE SEQUENCE [LARGE SCALE GENOMIC DNA]</scope>
    <source>
        <strain evidence="2 3">DSM 45166</strain>
    </source>
</reference>
<proteinExistence type="predicted"/>
<accession>A0A1X1XXY0</accession>
<evidence type="ECO:0000313" key="2">
    <source>
        <dbReference type="EMBL" id="ORW03708.1"/>
    </source>
</evidence>
<dbReference type="Proteomes" id="UP000193487">
    <property type="component" value="Unassembled WGS sequence"/>
</dbReference>
<keyword evidence="1" id="KW-1133">Transmembrane helix</keyword>
<evidence type="ECO:0000313" key="3">
    <source>
        <dbReference type="Proteomes" id="UP000193487"/>
    </source>
</evidence>
<evidence type="ECO:0000256" key="1">
    <source>
        <dbReference type="SAM" id="Phobius"/>
    </source>
</evidence>
<dbReference type="OrthoDB" id="4732937at2"/>
<name>A0A1X1XXY0_9MYCO</name>
<dbReference type="EMBL" id="LQPE01000115">
    <property type="protein sequence ID" value="ORW03708.1"/>
    <property type="molecule type" value="Genomic_DNA"/>
</dbReference>
<dbReference type="RefSeq" id="WP_084031088.1">
    <property type="nucleotide sequence ID" value="NZ_LQPE01000115.1"/>
</dbReference>